<organism evidence="3 4">
    <name type="scientific">Periplaneta americana</name>
    <name type="common">American cockroach</name>
    <name type="synonym">Blatta americana</name>
    <dbReference type="NCBI Taxonomy" id="6978"/>
    <lineage>
        <taxon>Eukaryota</taxon>
        <taxon>Metazoa</taxon>
        <taxon>Ecdysozoa</taxon>
        <taxon>Arthropoda</taxon>
        <taxon>Hexapoda</taxon>
        <taxon>Insecta</taxon>
        <taxon>Pterygota</taxon>
        <taxon>Neoptera</taxon>
        <taxon>Polyneoptera</taxon>
        <taxon>Dictyoptera</taxon>
        <taxon>Blattodea</taxon>
        <taxon>Blattoidea</taxon>
        <taxon>Blattidae</taxon>
        <taxon>Blattinae</taxon>
        <taxon>Periplaneta</taxon>
    </lineage>
</organism>
<feature type="compositionally biased region" description="Basic and acidic residues" evidence="1">
    <location>
        <begin position="160"/>
        <end position="175"/>
    </location>
</feature>
<dbReference type="Gene3D" id="3.30.420.10">
    <property type="entry name" value="Ribonuclease H-like superfamily/Ribonuclease H"/>
    <property type="match status" value="1"/>
</dbReference>
<keyword evidence="4" id="KW-1185">Reference proteome</keyword>
<sequence length="191" mass="21960">MAIDWIISQRKDKTSYGIHVDSQAALHALANKRTTQPIAVYSYIRKKMIELKKTTEISLIWIKGHSGIKGNERADYLAKIAARYSNIIEYNSIPLSLSKQLIQNYYINIWNATHTQRIKKSQSPLCICPEKTPQTAIIHLLTECTHFSTDRPYNTVEAKSAPDDEDTHKHSKSDKFHQQNILFSSRIAYEI</sequence>
<dbReference type="InterPro" id="IPR012337">
    <property type="entry name" value="RNaseH-like_sf"/>
</dbReference>
<dbReference type="InterPro" id="IPR036397">
    <property type="entry name" value="RNaseH_sf"/>
</dbReference>
<proteinExistence type="predicted"/>
<reference evidence="3 4" key="1">
    <citation type="journal article" date="2022" name="Allergy">
        <title>Genome assembly and annotation of Periplaneta americana reveal a comprehensive cockroach allergen profile.</title>
        <authorList>
            <person name="Wang L."/>
            <person name="Xiong Q."/>
            <person name="Saelim N."/>
            <person name="Wang L."/>
            <person name="Nong W."/>
            <person name="Wan A.T."/>
            <person name="Shi M."/>
            <person name="Liu X."/>
            <person name="Cao Q."/>
            <person name="Hui J.H.L."/>
            <person name="Sookrung N."/>
            <person name="Leung T.F."/>
            <person name="Tungtrongchitr A."/>
            <person name="Tsui S.K.W."/>
        </authorList>
    </citation>
    <scope>NUCLEOTIDE SEQUENCE [LARGE SCALE GENOMIC DNA]</scope>
    <source>
        <strain evidence="3">PWHHKU_190912</strain>
    </source>
</reference>
<dbReference type="CDD" id="cd09276">
    <property type="entry name" value="Rnase_HI_RT_non_LTR"/>
    <property type="match status" value="1"/>
</dbReference>
<feature type="region of interest" description="Disordered" evidence="1">
    <location>
        <begin position="155"/>
        <end position="175"/>
    </location>
</feature>
<name>A0ABQ8T5L3_PERAM</name>
<dbReference type="InterPro" id="IPR002156">
    <property type="entry name" value="RNaseH_domain"/>
</dbReference>
<evidence type="ECO:0000313" key="3">
    <source>
        <dbReference type="EMBL" id="KAJ4441286.1"/>
    </source>
</evidence>
<evidence type="ECO:0000256" key="1">
    <source>
        <dbReference type="SAM" id="MobiDB-lite"/>
    </source>
</evidence>
<protein>
    <recommendedName>
        <fullName evidence="2">RNase H type-1 domain-containing protein</fullName>
    </recommendedName>
</protein>
<comment type="caution">
    <text evidence="3">The sequence shown here is derived from an EMBL/GenBank/DDBJ whole genome shotgun (WGS) entry which is preliminary data.</text>
</comment>
<gene>
    <name evidence="3" type="ORF">ANN_11140</name>
</gene>
<dbReference type="Proteomes" id="UP001148838">
    <property type="component" value="Unassembled WGS sequence"/>
</dbReference>
<accession>A0ABQ8T5L3</accession>
<evidence type="ECO:0000259" key="2">
    <source>
        <dbReference type="PROSITE" id="PS50879"/>
    </source>
</evidence>
<dbReference type="SUPFAM" id="SSF53098">
    <property type="entry name" value="Ribonuclease H-like"/>
    <property type="match status" value="1"/>
</dbReference>
<dbReference type="PROSITE" id="PS50879">
    <property type="entry name" value="RNASE_H_1"/>
    <property type="match status" value="1"/>
</dbReference>
<dbReference type="EMBL" id="JAJSOF020000015">
    <property type="protein sequence ID" value="KAJ4441286.1"/>
    <property type="molecule type" value="Genomic_DNA"/>
</dbReference>
<feature type="domain" description="RNase H type-1" evidence="2">
    <location>
        <begin position="1"/>
        <end position="83"/>
    </location>
</feature>
<evidence type="ECO:0000313" key="4">
    <source>
        <dbReference type="Proteomes" id="UP001148838"/>
    </source>
</evidence>
<dbReference type="Pfam" id="PF00075">
    <property type="entry name" value="RNase_H"/>
    <property type="match status" value="1"/>
</dbReference>